<evidence type="ECO:0000256" key="1">
    <source>
        <dbReference type="SAM" id="SignalP"/>
    </source>
</evidence>
<dbReference type="SMART" id="SM00034">
    <property type="entry name" value="CLECT"/>
    <property type="match status" value="3"/>
</dbReference>
<dbReference type="InterPro" id="IPR016186">
    <property type="entry name" value="C-type_lectin-like/link_sf"/>
</dbReference>
<dbReference type="SUPFAM" id="SSF56436">
    <property type="entry name" value="C-type lectin-like"/>
    <property type="match status" value="3"/>
</dbReference>
<accession>A0A6G1P7E8</accession>
<feature type="chain" id="PRO_5026321075" evidence="1">
    <location>
        <begin position="26"/>
        <end position="401"/>
    </location>
</feature>
<feature type="domain" description="C-type lectin" evidence="2">
    <location>
        <begin position="149"/>
        <end position="255"/>
    </location>
</feature>
<feature type="signal peptide" evidence="1">
    <location>
        <begin position="1"/>
        <end position="25"/>
    </location>
</feature>
<dbReference type="InterPro" id="IPR001304">
    <property type="entry name" value="C-type_lectin-like"/>
</dbReference>
<name>A0A6G1P7E8_CHAAH</name>
<evidence type="ECO:0000313" key="3">
    <source>
        <dbReference type="EMBL" id="KAF3686201.1"/>
    </source>
</evidence>
<proteinExistence type="predicted"/>
<reference evidence="3 4" key="1">
    <citation type="submission" date="2019-02" db="EMBL/GenBank/DDBJ databases">
        <title>Opniocepnalus argus genome.</title>
        <authorList>
            <person name="Zhou C."/>
            <person name="Xiao S."/>
        </authorList>
    </citation>
    <scope>NUCLEOTIDE SEQUENCE [LARGE SCALE GENOMIC DNA]</scope>
    <source>
        <strain evidence="3">OARG1902GOOAL</strain>
        <tissue evidence="3">Muscle</tissue>
    </source>
</reference>
<dbReference type="Pfam" id="PF00059">
    <property type="entry name" value="Lectin_C"/>
    <property type="match status" value="2"/>
</dbReference>
<evidence type="ECO:0000313" key="4">
    <source>
        <dbReference type="Proteomes" id="UP000503349"/>
    </source>
</evidence>
<feature type="domain" description="C-type lectin" evidence="2">
    <location>
        <begin position="42"/>
        <end position="145"/>
    </location>
</feature>
<gene>
    <name evidence="3" type="ORF">EXN66_Car001873</name>
</gene>
<dbReference type="PANTHER" id="PTHR45784:SF3">
    <property type="entry name" value="C-TYPE LECTIN DOMAIN FAMILY 4 MEMBER K-LIKE-RELATED"/>
    <property type="match status" value="1"/>
</dbReference>
<dbReference type="PANTHER" id="PTHR45784">
    <property type="entry name" value="C-TYPE LECTIN DOMAIN FAMILY 20 MEMBER A-RELATED"/>
    <property type="match status" value="1"/>
</dbReference>
<feature type="domain" description="C-type lectin" evidence="2">
    <location>
        <begin position="250"/>
        <end position="398"/>
    </location>
</feature>
<reference evidence="4" key="2">
    <citation type="submission" date="2019-02" db="EMBL/GenBank/DDBJ databases">
        <title>Opniocepnalus argus Var Kimnra genome.</title>
        <authorList>
            <person name="Zhou C."/>
            <person name="Xiao S."/>
        </authorList>
    </citation>
    <scope>NUCLEOTIDE SEQUENCE [LARGE SCALE GENOMIC DNA]</scope>
</reference>
<dbReference type="InterPro" id="IPR016187">
    <property type="entry name" value="CTDL_fold"/>
</dbReference>
<dbReference type="Proteomes" id="UP000503349">
    <property type="component" value="Chromosome 2"/>
</dbReference>
<sequence length="401" mass="45928">MVTMRKSSLPGPFLLLVLLSSSVSGLGTVLVKNFMQFQDFYTWKEAQTFCRRSNYYFDLAFLQDQSDVDGLYMQPYSAWIGLNKSLLSKWTWSNGSAMNFIHWAPSYQFQAQSLLPLGDVCAYVNFVDKMFYGTTCGQNYFFICYKLINDNYEYIFINQSKRWSDAQQYCKKLYNDLAIISSEAFLNSSVLPQDFPVWTGLYRDGGIWKWSTGLSDYRNWAPNQPGDNGDCVAIYSLSKTMITESCSAQFPFVCYRDNLVLVKEEMTWEEALEYCKNFTSPNNGPYQLVSVQPGDEYNYMMSKVLGADTDEVGLSSANEYEEAFVVSVEDHWLFSCPQVWTGLRFLAGDWVWVNSADMLFSDLPTCPIPLQHCGALSKNNAGTLETRDCLDRKNFLCYSPL</sequence>
<evidence type="ECO:0000259" key="2">
    <source>
        <dbReference type="PROSITE" id="PS50041"/>
    </source>
</evidence>
<keyword evidence="1" id="KW-0732">Signal</keyword>
<dbReference type="CDD" id="cd00037">
    <property type="entry name" value="CLECT"/>
    <property type="match status" value="1"/>
</dbReference>
<dbReference type="AlphaFoldDB" id="A0A6G1P7E8"/>
<protein>
    <submittedName>
        <fullName evidence="3">Lymphocyte antigen 75</fullName>
    </submittedName>
</protein>
<dbReference type="PROSITE" id="PS50041">
    <property type="entry name" value="C_TYPE_LECTIN_2"/>
    <property type="match status" value="3"/>
</dbReference>
<keyword evidence="4" id="KW-1185">Reference proteome</keyword>
<dbReference type="Gene3D" id="3.10.100.10">
    <property type="entry name" value="Mannose-Binding Protein A, subunit A"/>
    <property type="match status" value="3"/>
</dbReference>
<organism evidence="3 4">
    <name type="scientific">Channa argus</name>
    <name type="common">Northern snakehead</name>
    <name type="synonym">Ophicephalus argus</name>
    <dbReference type="NCBI Taxonomy" id="215402"/>
    <lineage>
        <taxon>Eukaryota</taxon>
        <taxon>Metazoa</taxon>
        <taxon>Chordata</taxon>
        <taxon>Craniata</taxon>
        <taxon>Vertebrata</taxon>
        <taxon>Euteleostomi</taxon>
        <taxon>Actinopterygii</taxon>
        <taxon>Neopterygii</taxon>
        <taxon>Teleostei</taxon>
        <taxon>Neoteleostei</taxon>
        <taxon>Acanthomorphata</taxon>
        <taxon>Anabantaria</taxon>
        <taxon>Anabantiformes</taxon>
        <taxon>Channoidei</taxon>
        <taxon>Channidae</taxon>
        <taxon>Channa</taxon>
    </lineage>
</organism>
<dbReference type="EMBL" id="CM015713">
    <property type="protein sequence ID" value="KAF3686201.1"/>
    <property type="molecule type" value="Genomic_DNA"/>
</dbReference>